<dbReference type="Pfam" id="PF00022">
    <property type="entry name" value="Actin"/>
    <property type="match status" value="1"/>
</dbReference>
<reference evidence="2" key="1">
    <citation type="submission" date="2020-04" db="EMBL/GenBank/DDBJ databases">
        <authorList>
            <person name="Alioto T."/>
            <person name="Alioto T."/>
            <person name="Gomez Garrido J."/>
        </authorList>
    </citation>
    <scope>NUCLEOTIDE SEQUENCE</scope>
    <source>
        <strain evidence="2">A484AB</strain>
    </source>
</reference>
<evidence type="ECO:0000313" key="3">
    <source>
        <dbReference type="Proteomes" id="UP001152795"/>
    </source>
</evidence>
<dbReference type="SUPFAM" id="SSF53067">
    <property type="entry name" value="Actin-like ATPase domain"/>
    <property type="match status" value="1"/>
</dbReference>
<dbReference type="AlphaFoldDB" id="A0A7D9DQ03"/>
<comment type="caution">
    <text evidence="2">The sequence shown here is derived from an EMBL/GenBank/DDBJ whole genome shotgun (WGS) entry which is preliminary data.</text>
</comment>
<name>A0A7D9DQ03_PARCT</name>
<sequence length="187" mass="20731">MLVTTPNLHYDDPEDLLDDKQLLESGSREPKAGKGDQTVAETDEISKPTGLLTMKKTADPINPEKGLGLDNAVIYSINCCGSEETQQKLYSNILLIGGGFMFNGALSKLQERLKAKLLNRKQPKLAESVDVMAKSRDVDARTICWKGGAILGILDSAQELWITQAEWNTIGIRVLRERSLFVWSPDR</sequence>
<dbReference type="InterPro" id="IPR043129">
    <property type="entry name" value="ATPase_NBD"/>
</dbReference>
<dbReference type="EMBL" id="CACRXK020001610">
    <property type="protein sequence ID" value="CAB3990147.1"/>
    <property type="molecule type" value="Genomic_DNA"/>
</dbReference>
<dbReference type="Proteomes" id="UP001152795">
    <property type="component" value="Unassembled WGS sequence"/>
</dbReference>
<accession>A0A7D9DQ03</accession>
<dbReference type="InterPro" id="IPR004000">
    <property type="entry name" value="Actin"/>
</dbReference>
<evidence type="ECO:0000313" key="2">
    <source>
        <dbReference type="EMBL" id="CAB3990147.1"/>
    </source>
</evidence>
<evidence type="ECO:0000256" key="1">
    <source>
        <dbReference type="SAM" id="MobiDB-lite"/>
    </source>
</evidence>
<gene>
    <name evidence="2" type="ORF">PACLA_8A023221</name>
</gene>
<feature type="compositionally biased region" description="Basic and acidic residues" evidence="1">
    <location>
        <begin position="24"/>
        <end position="34"/>
    </location>
</feature>
<organism evidence="2 3">
    <name type="scientific">Paramuricea clavata</name>
    <name type="common">Red gorgonian</name>
    <name type="synonym">Violescent sea-whip</name>
    <dbReference type="NCBI Taxonomy" id="317549"/>
    <lineage>
        <taxon>Eukaryota</taxon>
        <taxon>Metazoa</taxon>
        <taxon>Cnidaria</taxon>
        <taxon>Anthozoa</taxon>
        <taxon>Octocorallia</taxon>
        <taxon>Malacalcyonacea</taxon>
        <taxon>Plexauridae</taxon>
        <taxon>Paramuricea</taxon>
    </lineage>
</organism>
<dbReference type="Gene3D" id="3.30.420.40">
    <property type="match status" value="1"/>
</dbReference>
<proteinExistence type="predicted"/>
<feature type="region of interest" description="Disordered" evidence="1">
    <location>
        <begin position="24"/>
        <end position="46"/>
    </location>
</feature>
<keyword evidence="3" id="KW-1185">Reference proteome</keyword>
<dbReference type="OrthoDB" id="5572108at2759"/>
<protein>
    <submittedName>
        <fullName evidence="2">Actin-related 8</fullName>
    </submittedName>
</protein>
<dbReference type="PANTHER" id="PTHR11937">
    <property type="entry name" value="ACTIN"/>
    <property type="match status" value="1"/>
</dbReference>